<evidence type="ECO:0000313" key="4">
    <source>
        <dbReference type="EMBL" id="MFN6508918.1"/>
    </source>
</evidence>
<gene>
    <name evidence="4" type="ORF">ACK3FC_17355</name>
</gene>
<dbReference type="PANTHER" id="PTHR21666:SF289">
    <property type="entry name" value="L-ALA--D-GLU ENDOPEPTIDASE"/>
    <property type="match status" value="1"/>
</dbReference>
<keyword evidence="4" id="KW-0378">Hydrolase</keyword>
<dbReference type="InterPro" id="IPR011055">
    <property type="entry name" value="Dup_hybrid_motif"/>
</dbReference>
<evidence type="ECO:0000256" key="2">
    <source>
        <dbReference type="SAM" id="SignalP"/>
    </source>
</evidence>
<accession>A0ABW9L0L9</accession>
<name>A0ABW9L0L9_XANCT</name>
<dbReference type="InterPro" id="IPR050570">
    <property type="entry name" value="Cell_wall_metabolism_enzyme"/>
</dbReference>
<dbReference type="GO" id="GO:0016787">
    <property type="term" value="F:hydrolase activity"/>
    <property type="evidence" value="ECO:0007669"/>
    <property type="project" value="UniProtKB-KW"/>
</dbReference>
<sequence>MRRAAIPLVALLAAIGGSASAPAAADTCMVPPNPLKTVSSRFGIFRTPGQHGSAAKSGHMHDGLDFSTGGKTPLYATTDGKVVYKGYWGGYGNSMVIQRPNGHFVRYSHLSGFADGLAEGSEVKAGEQLGIAGNTGGGKMAVHLHFSYGVPDRQEARAKSFLSSAAGLRSLNPAQLPNRLINGGKGLGWKTDPSPYFCEAFPIVDGRGSRFGKTTKEQYTMLYDDAPEGGAPPELAAARMQQAEAAANGQSIKEFLSDADGYGALPGPPIGTSETQSSREWLLTEATRRFASAEWANELPKVSQRALWVDYTRMTGVKLKLEHAIREKDQRIEALFAVYVSQKLASQRQQVEQARRRTVAQQALREIR</sequence>
<dbReference type="InterPro" id="IPR016047">
    <property type="entry name" value="M23ase_b-sheet_dom"/>
</dbReference>
<evidence type="ECO:0000256" key="1">
    <source>
        <dbReference type="ARBA" id="ARBA00022729"/>
    </source>
</evidence>
<dbReference type="Proteomes" id="UP001635788">
    <property type="component" value="Unassembled WGS sequence"/>
</dbReference>
<keyword evidence="1 2" id="KW-0732">Signal</keyword>
<dbReference type="RefSeq" id="WP_081088156.1">
    <property type="nucleotide sequence ID" value="NZ_CP064001.1"/>
</dbReference>
<evidence type="ECO:0000313" key="5">
    <source>
        <dbReference type="Proteomes" id="UP001635788"/>
    </source>
</evidence>
<feature type="chain" id="PRO_5045578186" evidence="2">
    <location>
        <begin position="24"/>
        <end position="368"/>
    </location>
</feature>
<organism evidence="4 5">
    <name type="scientific">Xanthomonas translucens pv. translucens</name>
    <dbReference type="NCBI Taxonomy" id="134875"/>
    <lineage>
        <taxon>Bacteria</taxon>
        <taxon>Pseudomonadati</taxon>
        <taxon>Pseudomonadota</taxon>
        <taxon>Gammaproteobacteria</taxon>
        <taxon>Lysobacterales</taxon>
        <taxon>Lysobacteraceae</taxon>
        <taxon>Xanthomonas</taxon>
        <taxon>Xanthomonas translucens group</taxon>
    </lineage>
</organism>
<dbReference type="Pfam" id="PF01551">
    <property type="entry name" value="Peptidase_M23"/>
    <property type="match status" value="1"/>
</dbReference>
<protein>
    <submittedName>
        <fullName evidence="4">M23 family metallopeptidase</fullName>
        <ecNumber evidence="4">3.4.24.-</ecNumber>
    </submittedName>
</protein>
<dbReference type="EC" id="3.4.24.-" evidence="4"/>
<proteinExistence type="predicted"/>
<dbReference type="EMBL" id="JBKAMQ010000002">
    <property type="protein sequence ID" value="MFN6508918.1"/>
    <property type="molecule type" value="Genomic_DNA"/>
</dbReference>
<comment type="caution">
    <text evidence="4">The sequence shown here is derived from an EMBL/GenBank/DDBJ whole genome shotgun (WGS) entry which is preliminary data.</text>
</comment>
<dbReference type="Gene3D" id="2.70.70.10">
    <property type="entry name" value="Glucose Permease (Domain IIA)"/>
    <property type="match status" value="1"/>
</dbReference>
<dbReference type="PANTHER" id="PTHR21666">
    <property type="entry name" value="PEPTIDASE-RELATED"/>
    <property type="match status" value="1"/>
</dbReference>
<keyword evidence="5" id="KW-1185">Reference proteome</keyword>
<feature type="signal peptide" evidence="2">
    <location>
        <begin position="1"/>
        <end position="23"/>
    </location>
</feature>
<feature type="domain" description="M23ase beta-sheet core" evidence="3">
    <location>
        <begin position="60"/>
        <end position="148"/>
    </location>
</feature>
<dbReference type="CDD" id="cd12797">
    <property type="entry name" value="M23_peptidase"/>
    <property type="match status" value="1"/>
</dbReference>
<evidence type="ECO:0000259" key="3">
    <source>
        <dbReference type="Pfam" id="PF01551"/>
    </source>
</evidence>
<reference evidence="4 5" key="1">
    <citation type="submission" date="2024-12" db="EMBL/GenBank/DDBJ databases">
        <authorList>
            <person name="Alaofin S."/>
            <person name="Velasco D."/>
            <person name="Li D."/>
            <person name="Baldwin T."/>
            <person name="Liu Z."/>
            <person name="Schachterle J.K."/>
        </authorList>
    </citation>
    <scope>NUCLEOTIDE SEQUENCE [LARGE SCALE GENOMIC DNA]</scope>
    <source>
        <strain evidence="4 5">B1</strain>
    </source>
</reference>
<dbReference type="SUPFAM" id="SSF51261">
    <property type="entry name" value="Duplicated hybrid motif"/>
    <property type="match status" value="1"/>
</dbReference>